<proteinExistence type="predicted"/>
<evidence type="ECO:0000313" key="1">
    <source>
        <dbReference type="EMBL" id="VYT93656.1"/>
    </source>
</evidence>
<gene>
    <name evidence="1" type="ORF">VDLFYP95_01093</name>
</gene>
<accession>A0A6N3AVG5</accession>
<reference evidence="1" key="1">
    <citation type="submission" date="2019-11" db="EMBL/GenBank/DDBJ databases">
        <authorList>
            <person name="Feng L."/>
        </authorList>
    </citation>
    <scope>NUCLEOTIDE SEQUENCE</scope>
    <source>
        <strain evidence="1">VdisparLFYP95</strain>
    </source>
</reference>
<sequence length="490" mass="56424">MGEIKKLKIKDLLNYFENPRHVIGTNEVDTLKKLFNSVGVQYMLNLADDIQKNGLLGNQQIVVVYSNDLKRYVVYEGNRRVAVLKLLLEPDKFSFLDVATKEKAQKISQKGNISEEISCYVTNEKDAFFIMERLHSGEDKGKGTKQWSAREKENFKVRMNHEKTLSYLVDFYVKKYFADLDITNILPFTTIERIFNNRVIKRKIGLDVSDEETFTKKRMQLVIDASKWVVKESENEGIAVTRLFNKAGTIEDKLLPWLSDYNTRLLNEEKENLTDEIGSDSQSKGITITKAPKNDEIPITKNQDPLNVTDIKSVKPAQNNIITTQGNTKNLPYFFQGLNYSNLLPSDVDSHGVAAICKELELFSEKKLVKYYPIATTFLVRAIIEQAIIYYSKKHTIQGSDQLIWSRVQKDSGKLSRIIDNYNKNLANYITDVKIRDYFNNLFKDYSANVDPLNWVIHRPAEFRLDANTLIELPQKGLLTVINYLLSNKV</sequence>
<name>A0A6N3AVG5_9FIRM</name>
<dbReference type="RefSeq" id="WP_156719419.1">
    <property type="nucleotide sequence ID" value="NZ_CACRUF010000018.1"/>
</dbReference>
<organism evidence="1">
    <name type="scientific">Veillonella dispar</name>
    <dbReference type="NCBI Taxonomy" id="39778"/>
    <lineage>
        <taxon>Bacteria</taxon>
        <taxon>Bacillati</taxon>
        <taxon>Bacillota</taxon>
        <taxon>Negativicutes</taxon>
        <taxon>Veillonellales</taxon>
        <taxon>Veillonellaceae</taxon>
        <taxon>Veillonella</taxon>
    </lineage>
</organism>
<dbReference type="AlphaFoldDB" id="A0A6N3AVG5"/>
<protein>
    <recommendedName>
        <fullName evidence="2">ParB/Sulfiredoxin domain-containing protein</fullName>
    </recommendedName>
</protein>
<dbReference type="EMBL" id="CACRUF010000018">
    <property type="protein sequence ID" value="VYT93656.1"/>
    <property type="molecule type" value="Genomic_DNA"/>
</dbReference>
<evidence type="ECO:0008006" key="2">
    <source>
        <dbReference type="Google" id="ProtNLM"/>
    </source>
</evidence>